<protein>
    <recommendedName>
        <fullName evidence="1">Asl1-like glycosyl hydrolase catalytic domain-containing protein</fullName>
    </recommendedName>
</protein>
<comment type="caution">
    <text evidence="2">The sequence shown here is derived from an EMBL/GenBank/DDBJ whole genome shotgun (WGS) entry which is preliminary data.</text>
</comment>
<dbReference type="AlphaFoldDB" id="A0A9P8U8C7"/>
<sequence>MPSKRTLLWDYTLTRDFQNTPALRDTVGTLSDNGPLTTVINWNAWRPSELPEFFRFQPMVRTPAQLEGGEWDLINGSINAEIQKPGDDEVIVFTFNEPERIPLSPGDAAGLWRARLFPLRNQYGSRLKLVSPSCASDPAGNQWLEDFMGMLGDDEKPDYVGAHFYTSQDQSAEDGIAAAKDHLAFLCNKFGKALIVSEIASTSRDGGNVERFSHEIVDWMDAQGWIHAYALFAAMREIADGFVSPAAQLMDNEGRWTSLGRWWAGSS</sequence>
<accession>A0A9P8U8C7</accession>
<dbReference type="InterPro" id="IPR024655">
    <property type="entry name" value="Asl1_glyco_hydro_catalytic"/>
</dbReference>
<dbReference type="PANTHER" id="PTHR34154">
    <property type="entry name" value="ALKALI-SENSITIVE LINKAGE PROTEIN 1"/>
    <property type="match status" value="1"/>
</dbReference>
<proteinExistence type="predicted"/>
<evidence type="ECO:0000259" key="1">
    <source>
        <dbReference type="Pfam" id="PF11790"/>
    </source>
</evidence>
<gene>
    <name evidence="2" type="ORF">BKA67DRAFT_664907</name>
</gene>
<keyword evidence="3" id="KW-1185">Reference proteome</keyword>
<reference evidence="2" key="1">
    <citation type="journal article" date="2021" name="Nat. Commun.">
        <title>Genetic determinants of endophytism in the Arabidopsis root mycobiome.</title>
        <authorList>
            <person name="Mesny F."/>
            <person name="Miyauchi S."/>
            <person name="Thiergart T."/>
            <person name="Pickel B."/>
            <person name="Atanasova L."/>
            <person name="Karlsson M."/>
            <person name="Huettel B."/>
            <person name="Barry K.W."/>
            <person name="Haridas S."/>
            <person name="Chen C."/>
            <person name="Bauer D."/>
            <person name="Andreopoulos W."/>
            <person name="Pangilinan J."/>
            <person name="LaButti K."/>
            <person name="Riley R."/>
            <person name="Lipzen A."/>
            <person name="Clum A."/>
            <person name="Drula E."/>
            <person name="Henrissat B."/>
            <person name="Kohler A."/>
            <person name="Grigoriev I.V."/>
            <person name="Martin F.M."/>
            <person name="Hacquard S."/>
        </authorList>
    </citation>
    <scope>NUCLEOTIDE SEQUENCE</scope>
    <source>
        <strain evidence="2">MPI-SDFR-AT-0073</strain>
    </source>
</reference>
<dbReference type="EMBL" id="JAGPXC010000012">
    <property type="protein sequence ID" value="KAH6645064.1"/>
    <property type="molecule type" value="Genomic_DNA"/>
</dbReference>
<dbReference type="InterPro" id="IPR017853">
    <property type="entry name" value="GH"/>
</dbReference>
<dbReference type="Pfam" id="PF11790">
    <property type="entry name" value="Glyco_hydro_cc"/>
    <property type="match status" value="1"/>
</dbReference>
<dbReference type="Proteomes" id="UP000758603">
    <property type="component" value="Unassembled WGS sequence"/>
</dbReference>
<name>A0A9P8U8C7_9PEZI</name>
<evidence type="ECO:0000313" key="3">
    <source>
        <dbReference type="Proteomes" id="UP000758603"/>
    </source>
</evidence>
<dbReference type="PANTHER" id="PTHR34154:SF3">
    <property type="entry name" value="ALKALI-SENSITIVE LINKAGE PROTEIN 1"/>
    <property type="match status" value="1"/>
</dbReference>
<dbReference type="RefSeq" id="XP_045951578.1">
    <property type="nucleotide sequence ID" value="XM_046108467.1"/>
</dbReference>
<dbReference type="SUPFAM" id="SSF51445">
    <property type="entry name" value="(Trans)glycosidases"/>
    <property type="match status" value="1"/>
</dbReference>
<dbReference type="InterPro" id="IPR053183">
    <property type="entry name" value="ASL1"/>
</dbReference>
<organism evidence="2 3">
    <name type="scientific">Truncatella angustata</name>
    <dbReference type="NCBI Taxonomy" id="152316"/>
    <lineage>
        <taxon>Eukaryota</taxon>
        <taxon>Fungi</taxon>
        <taxon>Dikarya</taxon>
        <taxon>Ascomycota</taxon>
        <taxon>Pezizomycotina</taxon>
        <taxon>Sordariomycetes</taxon>
        <taxon>Xylariomycetidae</taxon>
        <taxon>Amphisphaeriales</taxon>
        <taxon>Sporocadaceae</taxon>
        <taxon>Truncatella</taxon>
    </lineage>
</organism>
<evidence type="ECO:0000313" key="2">
    <source>
        <dbReference type="EMBL" id="KAH6645064.1"/>
    </source>
</evidence>
<dbReference type="GeneID" id="70137358"/>
<dbReference type="GO" id="GO:0009277">
    <property type="term" value="C:fungal-type cell wall"/>
    <property type="evidence" value="ECO:0007669"/>
    <property type="project" value="TreeGrafter"/>
</dbReference>
<dbReference type="GO" id="GO:0071966">
    <property type="term" value="P:fungal-type cell wall polysaccharide metabolic process"/>
    <property type="evidence" value="ECO:0007669"/>
    <property type="project" value="TreeGrafter"/>
</dbReference>
<feature type="domain" description="Asl1-like glycosyl hydrolase catalytic" evidence="1">
    <location>
        <begin position="31"/>
        <end position="263"/>
    </location>
</feature>
<dbReference type="OrthoDB" id="43654at2759"/>